<keyword evidence="12" id="KW-1185">Reference proteome</keyword>
<dbReference type="SUPFAM" id="SSF51735">
    <property type="entry name" value="NAD(P)-binding Rossmann-fold domains"/>
    <property type="match status" value="1"/>
</dbReference>
<dbReference type="HAMAP" id="MF_01925">
    <property type="entry name" value="P5C_reductase"/>
    <property type="match status" value="1"/>
</dbReference>
<comment type="catalytic activity">
    <reaction evidence="6">
        <text>L-proline + NAD(+) = (S)-1-pyrroline-5-carboxylate + NADH + 2 H(+)</text>
        <dbReference type="Rhea" id="RHEA:14105"/>
        <dbReference type="ChEBI" id="CHEBI:15378"/>
        <dbReference type="ChEBI" id="CHEBI:17388"/>
        <dbReference type="ChEBI" id="CHEBI:57540"/>
        <dbReference type="ChEBI" id="CHEBI:57945"/>
        <dbReference type="ChEBI" id="CHEBI:60039"/>
        <dbReference type="EC" id="1.5.1.2"/>
    </reaction>
</comment>
<comment type="pathway">
    <text evidence="6">Amino-acid biosynthesis; L-proline biosynthesis; L-proline from L-glutamate 5-semialdehyde: step 1/1.</text>
</comment>
<comment type="similarity">
    <text evidence="1 6">Belongs to the pyrroline-5-carboxylate reductase family.</text>
</comment>
<dbReference type="GO" id="GO:0005737">
    <property type="term" value="C:cytoplasm"/>
    <property type="evidence" value="ECO:0007669"/>
    <property type="project" value="UniProtKB-SubCell"/>
</dbReference>
<dbReference type="Pfam" id="PF14748">
    <property type="entry name" value="P5CR_dimer"/>
    <property type="match status" value="1"/>
</dbReference>
<evidence type="ECO:0000259" key="10">
    <source>
        <dbReference type="Pfam" id="PF14748"/>
    </source>
</evidence>
<feature type="binding site" evidence="8">
    <location>
        <begin position="68"/>
        <end position="71"/>
    </location>
    <ligand>
        <name>NADP(+)</name>
        <dbReference type="ChEBI" id="CHEBI:58349"/>
    </ligand>
</feature>
<dbReference type="UniPathway" id="UPA00098">
    <property type="reaction ID" value="UER00361"/>
</dbReference>
<evidence type="ECO:0000313" key="12">
    <source>
        <dbReference type="Proteomes" id="UP000199612"/>
    </source>
</evidence>
<dbReference type="PIRSF" id="PIRSF000193">
    <property type="entry name" value="Pyrrol-5-carb_rd"/>
    <property type="match status" value="1"/>
</dbReference>
<dbReference type="InterPro" id="IPR028939">
    <property type="entry name" value="P5C_Rdtase_cat_N"/>
</dbReference>
<dbReference type="GO" id="GO:0004735">
    <property type="term" value="F:pyrroline-5-carboxylate reductase activity"/>
    <property type="evidence" value="ECO:0007669"/>
    <property type="project" value="UniProtKB-UniRule"/>
</dbReference>
<sequence>MKLGFIGFGNMAQAIAKGLIDNDVIKEEHLYFSTRSEESRLTTEKEWHINGLASNQAVVDHSDVVLLAVKPHQVEQVLSELTFPSGLLLLSVVAGYSSRQLNQYVPADQCIRTMPNLNAQVNASMTALVENKQVTDGDWEKAKTIFRAVGEVMIVPEEQLGIFIALAGSSPALVFLFIDTLARAAVKYGMPKDKATAIAAQAVLGSGKTVKEASDSPWNLIDHVSSPGGITVEAVLSLLESDFSSSLITAFNNMIEKNEEMTRKNAE</sequence>
<dbReference type="Gene3D" id="1.10.3730.10">
    <property type="entry name" value="ProC C-terminal domain-like"/>
    <property type="match status" value="1"/>
</dbReference>
<evidence type="ECO:0000256" key="4">
    <source>
        <dbReference type="ARBA" id="ARBA00023002"/>
    </source>
</evidence>
<evidence type="ECO:0000256" key="1">
    <source>
        <dbReference type="ARBA" id="ARBA00005525"/>
    </source>
</evidence>
<dbReference type="RefSeq" id="WP_091529895.1">
    <property type="nucleotide sequence ID" value="NZ_FOLT01000005.1"/>
</dbReference>
<feature type="binding site" evidence="8">
    <location>
        <begin position="6"/>
        <end position="11"/>
    </location>
    <ligand>
        <name>NADP(+)</name>
        <dbReference type="ChEBI" id="CHEBI:58349"/>
    </ligand>
</feature>
<evidence type="ECO:0000256" key="2">
    <source>
        <dbReference type="ARBA" id="ARBA00022650"/>
    </source>
</evidence>
<evidence type="ECO:0000256" key="8">
    <source>
        <dbReference type="PIRSR" id="PIRSR000193-1"/>
    </source>
</evidence>
<comment type="subcellular location">
    <subcellularLocation>
        <location evidence="6">Cytoplasm</location>
    </subcellularLocation>
</comment>
<dbReference type="Gene3D" id="3.40.50.720">
    <property type="entry name" value="NAD(P)-binding Rossmann-like Domain"/>
    <property type="match status" value="1"/>
</dbReference>
<comment type="function">
    <text evidence="5 6">Catalyzes the reduction of 1-pyrroline-5-carboxylate (PCA) to L-proline.</text>
</comment>
<name>A0A1I1IJ19_9LACT</name>
<dbReference type="InterPro" id="IPR029036">
    <property type="entry name" value="P5CR_dimer"/>
</dbReference>
<feature type="binding site" evidence="8">
    <location>
        <position position="55"/>
    </location>
    <ligand>
        <name>NADPH</name>
        <dbReference type="ChEBI" id="CHEBI:57783"/>
    </ligand>
</feature>
<gene>
    <name evidence="6" type="primary">proC</name>
    <name evidence="11" type="ORF">SAMN04488102_105134</name>
</gene>
<dbReference type="OrthoDB" id="9805754at2"/>
<evidence type="ECO:0000256" key="6">
    <source>
        <dbReference type="HAMAP-Rule" id="MF_01925"/>
    </source>
</evidence>
<reference evidence="12" key="1">
    <citation type="submission" date="2016-10" db="EMBL/GenBank/DDBJ databases">
        <authorList>
            <person name="Varghese N."/>
            <person name="Submissions S."/>
        </authorList>
    </citation>
    <scope>NUCLEOTIDE SEQUENCE [LARGE SCALE GENOMIC DNA]</scope>
    <source>
        <strain evidence="12">DSM 23664</strain>
    </source>
</reference>
<dbReference type="AlphaFoldDB" id="A0A1I1IJ19"/>
<dbReference type="PANTHER" id="PTHR11645">
    <property type="entry name" value="PYRROLINE-5-CARBOXYLATE REDUCTASE"/>
    <property type="match status" value="1"/>
</dbReference>
<dbReference type="GO" id="GO:0055129">
    <property type="term" value="P:L-proline biosynthetic process"/>
    <property type="evidence" value="ECO:0007669"/>
    <property type="project" value="UniProtKB-UniRule"/>
</dbReference>
<dbReference type="InterPro" id="IPR008927">
    <property type="entry name" value="6-PGluconate_DH-like_C_sf"/>
</dbReference>
<keyword evidence="4 6" id="KW-0560">Oxidoreductase</keyword>
<evidence type="ECO:0000256" key="7">
    <source>
        <dbReference type="NCBIfam" id="TIGR00112"/>
    </source>
</evidence>
<accession>A0A1I1IJ19</accession>
<evidence type="ECO:0000313" key="11">
    <source>
        <dbReference type="EMBL" id="SFC36237.1"/>
    </source>
</evidence>
<dbReference type="EC" id="1.5.1.2" evidence="6 7"/>
<organism evidence="11 12">
    <name type="scientific">Alkalibacterium subtropicum</name>
    <dbReference type="NCBI Taxonomy" id="753702"/>
    <lineage>
        <taxon>Bacteria</taxon>
        <taxon>Bacillati</taxon>
        <taxon>Bacillota</taxon>
        <taxon>Bacilli</taxon>
        <taxon>Lactobacillales</taxon>
        <taxon>Carnobacteriaceae</taxon>
        <taxon>Alkalibacterium</taxon>
    </lineage>
</organism>
<dbReference type="Pfam" id="PF03807">
    <property type="entry name" value="F420_oxidored"/>
    <property type="match status" value="1"/>
</dbReference>
<protein>
    <recommendedName>
        <fullName evidence="6 7">Pyrroline-5-carboxylate reductase</fullName>
        <shortName evidence="6">P5C reductase</shortName>
        <shortName evidence="6">P5CR</shortName>
        <ecNumber evidence="6 7">1.5.1.2</ecNumber>
    </recommendedName>
    <alternativeName>
        <fullName evidence="6">PCA reductase</fullName>
    </alternativeName>
</protein>
<dbReference type="InterPro" id="IPR036291">
    <property type="entry name" value="NAD(P)-bd_dom_sf"/>
</dbReference>
<dbReference type="PANTHER" id="PTHR11645:SF0">
    <property type="entry name" value="PYRROLINE-5-CARBOXYLATE REDUCTASE 3"/>
    <property type="match status" value="1"/>
</dbReference>
<keyword evidence="3 6" id="KW-0521">NADP</keyword>
<keyword evidence="6" id="KW-0963">Cytoplasm</keyword>
<dbReference type="SUPFAM" id="SSF48179">
    <property type="entry name" value="6-phosphogluconate dehydrogenase C-terminal domain-like"/>
    <property type="match status" value="1"/>
</dbReference>
<dbReference type="EMBL" id="FOLT01000005">
    <property type="protein sequence ID" value="SFC36237.1"/>
    <property type="molecule type" value="Genomic_DNA"/>
</dbReference>
<dbReference type="InterPro" id="IPR000304">
    <property type="entry name" value="Pyrroline-COOH_reductase"/>
</dbReference>
<dbReference type="Proteomes" id="UP000199612">
    <property type="component" value="Unassembled WGS sequence"/>
</dbReference>
<feature type="binding site" evidence="8">
    <location>
        <position position="34"/>
    </location>
    <ligand>
        <name>NADP(+)</name>
        <dbReference type="ChEBI" id="CHEBI:58349"/>
    </ligand>
</feature>
<dbReference type="STRING" id="753702.SAMN04488102_105134"/>
<evidence type="ECO:0000256" key="3">
    <source>
        <dbReference type="ARBA" id="ARBA00022857"/>
    </source>
</evidence>
<evidence type="ECO:0000259" key="9">
    <source>
        <dbReference type="Pfam" id="PF03807"/>
    </source>
</evidence>
<evidence type="ECO:0000256" key="5">
    <source>
        <dbReference type="ARBA" id="ARBA00058118"/>
    </source>
</evidence>
<feature type="domain" description="Pyrroline-5-carboxylate reductase catalytic N-terminal" evidence="9">
    <location>
        <begin position="2"/>
        <end position="95"/>
    </location>
</feature>
<keyword evidence="6" id="KW-0028">Amino-acid biosynthesis</keyword>
<comment type="catalytic activity">
    <reaction evidence="6">
        <text>L-proline + NADP(+) = (S)-1-pyrroline-5-carboxylate + NADPH + 2 H(+)</text>
        <dbReference type="Rhea" id="RHEA:14109"/>
        <dbReference type="ChEBI" id="CHEBI:15378"/>
        <dbReference type="ChEBI" id="CHEBI:17388"/>
        <dbReference type="ChEBI" id="CHEBI:57783"/>
        <dbReference type="ChEBI" id="CHEBI:58349"/>
        <dbReference type="ChEBI" id="CHEBI:60039"/>
        <dbReference type="EC" id="1.5.1.2"/>
    </reaction>
</comment>
<keyword evidence="2 6" id="KW-0641">Proline biosynthesis</keyword>
<proteinExistence type="inferred from homology"/>
<dbReference type="NCBIfam" id="TIGR00112">
    <property type="entry name" value="proC"/>
    <property type="match status" value="1"/>
</dbReference>
<feature type="domain" description="Pyrroline-5-carboxylate reductase dimerisation" evidence="10">
    <location>
        <begin position="157"/>
        <end position="261"/>
    </location>
</feature>
<dbReference type="FunFam" id="1.10.3730.10:FF:000001">
    <property type="entry name" value="Pyrroline-5-carboxylate reductase"/>
    <property type="match status" value="1"/>
</dbReference>